<dbReference type="Proteomes" id="UP000198607">
    <property type="component" value="Unassembled WGS sequence"/>
</dbReference>
<dbReference type="AlphaFoldDB" id="A0A1G8C936"/>
<protein>
    <submittedName>
        <fullName evidence="2">Uncharacterized protein</fullName>
    </submittedName>
</protein>
<keyword evidence="3" id="KW-1185">Reference proteome</keyword>
<feature type="compositionally biased region" description="Polar residues" evidence="1">
    <location>
        <begin position="50"/>
        <end position="59"/>
    </location>
</feature>
<name>A0A1G8C936_9RHOO</name>
<organism evidence="2 3">
    <name type="scientific">Propionivibrio dicarboxylicus</name>
    <dbReference type="NCBI Taxonomy" id="83767"/>
    <lineage>
        <taxon>Bacteria</taxon>
        <taxon>Pseudomonadati</taxon>
        <taxon>Pseudomonadota</taxon>
        <taxon>Betaproteobacteria</taxon>
        <taxon>Rhodocyclales</taxon>
        <taxon>Rhodocyclaceae</taxon>
        <taxon>Propionivibrio</taxon>
    </lineage>
</organism>
<proteinExistence type="predicted"/>
<dbReference type="RefSeq" id="WP_091936529.1">
    <property type="nucleotide sequence ID" value="NZ_FNCY01000005.1"/>
</dbReference>
<accession>A0A1G8C936</accession>
<evidence type="ECO:0000313" key="3">
    <source>
        <dbReference type="Proteomes" id="UP000198607"/>
    </source>
</evidence>
<gene>
    <name evidence="2" type="ORF">SAMN05660652_01707</name>
</gene>
<dbReference type="STRING" id="83767.SAMN05660652_01707"/>
<reference evidence="2 3" key="1">
    <citation type="submission" date="2016-10" db="EMBL/GenBank/DDBJ databases">
        <authorList>
            <person name="de Groot N.N."/>
        </authorList>
    </citation>
    <scope>NUCLEOTIDE SEQUENCE [LARGE SCALE GENOMIC DNA]</scope>
    <source>
        <strain evidence="2 3">DSM 5885</strain>
    </source>
</reference>
<dbReference type="EMBL" id="FNCY01000005">
    <property type="protein sequence ID" value="SDH41882.1"/>
    <property type="molecule type" value="Genomic_DNA"/>
</dbReference>
<evidence type="ECO:0000256" key="1">
    <source>
        <dbReference type="SAM" id="MobiDB-lite"/>
    </source>
</evidence>
<feature type="region of interest" description="Disordered" evidence="1">
    <location>
        <begin position="39"/>
        <end position="59"/>
    </location>
</feature>
<sequence length="59" mass="6718">MTTTQPKPCDFLPPDAREALIAASKIPQPIARRIAMQEATERAQRKYPQFFQSAKEQSK</sequence>
<evidence type="ECO:0000313" key="2">
    <source>
        <dbReference type="EMBL" id="SDH41882.1"/>
    </source>
</evidence>